<name>G9N6L8_HYPVG</name>
<gene>
    <name evidence="2" type="ORF">TRIVIDRAFT_111526</name>
</gene>
<evidence type="ECO:0000313" key="3">
    <source>
        <dbReference type="Proteomes" id="UP000007115"/>
    </source>
</evidence>
<dbReference type="VEuPathDB" id="FungiDB:TRIVIDRAFT_111526"/>
<comment type="caution">
    <text evidence="2">The sequence shown here is derived from an EMBL/GenBank/DDBJ whole genome shotgun (WGS) entry which is preliminary data.</text>
</comment>
<dbReference type="EMBL" id="ABDF02000088">
    <property type="protein sequence ID" value="EHK17778.1"/>
    <property type="molecule type" value="Genomic_DNA"/>
</dbReference>
<dbReference type="HOGENOM" id="CLU_1959886_0_0_1"/>
<dbReference type="AlphaFoldDB" id="G9N6L8"/>
<keyword evidence="3" id="KW-1185">Reference proteome</keyword>
<evidence type="ECO:0000256" key="1">
    <source>
        <dbReference type="SAM" id="MobiDB-lite"/>
    </source>
</evidence>
<dbReference type="Proteomes" id="UP000007115">
    <property type="component" value="Unassembled WGS sequence"/>
</dbReference>
<organism evidence="2 3">
    <name type="scientific">Hypocrea virens (strain Gv29-8 / FGSC 10586)</name>
    <name type="common">Gliocladium virens</name>
    <name type="synonym">Trichoderma virens</name>
    <dbReference type="NCBI Taxonomy" id="413071"/>
    <lineage>
        <taxon>Eukaryota</taxon>
        <taxon>Fungi</taxon>
        <taxon>Dikarya</taxon>
        <taxon>Ascomycota</taxon>
        <taxon>Pezizomycotina</taxon>
        <taxon>Sordariomycetes</taxon>
        <taxon>Hypocreomycetidae</taxon>
        <taxon>Hypocreales</taxon>
        <taxon>Hypocreaceae</taxon>
        <taxon>Trichoderma</taxon>
    </lineage>
</organism>
<sequence length="128" mass="13877">MSSIISGDMPWGMAEIGAPQSVICGGGRVDEDFDDIEDIEDVEDASTAQPVQRDLEDPQAEIYRISEAFRQEFEQQPASSLGGGVVSPKVDKKNADGSRPSENITKIAGEHFVKQPPRLSSSSVRSRL</sequence>
<dbReference type="InParanoid" id="G9N6L8"/>
<accession>G9N6L8</accession>
<proteinExistence type="predicted"/>
<protein>
    <submittedName>
        <fullName evidence="2">Uncharacterized protein</fullName>
    </submittedName>
</protein>
<dbReference type="GeneID" id="25786816"/>
<evidence type="ECO:0000313" key="2">
    <source>
        <dbReference type="EMBL" id="EHK17778.1"/>
    </source>
</evidence>
<feature type="region of interest" description="Disordered" evidence="1">
    <location>
        <begin position="74"/>
        <end position="128"/>
    </location>
</feature>
<feature type="compositionally biased region" description="Low complexity" evidence="1">
    <location>
        <begin position="118"/>
        <end position="128"/>
    </location>
</feature>
<dbReference type="RefSeq" id="XP_013951971.1">
    <property type="nucleotide sequence ID" value="XM_014096496.1"/>
</dbReference>
<reference evidence="2 3" key="1">
    <citation type="journal article" date="2011" name="Genome Biol.">
        <title>Comparative genome sequence analysis underscores mycoparasitism as the ancestral life style of Trichoderma.</title>
        <authorList>
            <person name="Kubicek C.P."/>
            <person name="Herrera-Estrella A."/>
            <person name="Seidl-Seiboth V."/>
            <person name="Martinez D.A."/>
            <person name="Druzhinina I.S."/>
            <person name="Thon M."/>
            <person name="Zeilinger S."/>
            <person name="Casas-Flores S."/>
            <person name="Horwitz B.A."/>
            <person name="Mukherjee P.K."/>
            <person name="Mukherjee M."/>
            <person name="Kredics L."/>
            <person name="Alcaraz L.D."/>
            <person name="Aerts A."/>
            <person name="Antal Z."/>
            <person name="Atanasova L."/>
            <person name="Cervantes-Badillo M.G."/>
            <person name="Challacombe J."/>
            <person name="Chertkov O."/>
            <person name="McCluskey K."/>
            <person name="Coulpier F."/>
            <person name="Deshpande N."/>
            <person name="von Doehren H."/>
            <person name="Ebbole D.J."/>
            <person name="Esquivel-Naranjo E.U."/>
            <person name="Fekete E."/>
            <person name="Flipphi M."/>
            <person name="Glaser F."/>
            <person name="Gomez-Rodriguez E.Y."/>
            <person name="Gruber S."/>
            <person name="Han C."/>
            <person name="Henrissat B."/>
            <person name="Hermosa R."/>
            <person name="Hernandez-Onate M."/>
            <person name="Karaffa L."/>
            <person name="Kosti I."/>
            <person name="Le Crom S."/>
            <person name="Lindquist E."/>
            <person name="Lucas S."/>
            <person name="Luebeck M."/>
            <person name="Luebeck P.S."/>
            <person name="Margeot A."/>
            <person name="Metz B."/>
            <person name="Misra M."/>
            <person name="Nevalainen H."/>
            <person name="Omann M."/>
            <person name="Packer N."/>
            <person name="Perrone G."/>
            <person name="Uresti-Rivera E.E."/>
            <person name="Salamov A."/>
            <person name="Schmoll M."/>
            <person name="Seiboth B."/>
            <person name="Shapiro H."/>
            <person name="Sukno S."/>
            <person name="Tamayo-Ramos J.A."/>
            <person name="Tisch D."/>
            <person name="Wiest A."/>
            <person name="Wilkinson H.H."/>
            <person name="Zhang M."/>
            <person name="Coutinho P.M."/>
            <person name="Kenerley C.M."/>
            <person name="Monte E."/>
            <person name="Baker S.E."/>
            <person name="Grigoriev I.V."/>
        </authorList>
    </citation>
    <scope>NUCLEOTIDE SEQUENCE [LARGE SCALE GENOMIC DNA]</scope>
    <source>
        <strain evidence="3">Gv29-8 / FGSC 10586</strain>
    </source>
</reference>